<dbReference type="Pfam" id="PF08479">
    <property type="entry name" value="POTRA_2"/>
    <property type="match status" value="1"/>
</dbReference>
<comment type="caution">
    <text evidence="11">The sequence shown here is derived from an EMBL/GenBank/DDBJ whole genome shotgun (WGS) entry which is preliminary data.</text>
</comment>
<keyword evidence="6" id="KW-0653">Protein transport</keyword>
<dbReference type="InterPro" id="IPR034746">
    <property type="entry name" value="POTRA"/>
</dbReference>
<dbReference type="EMBL" id="APRP01000028">
    <property type="protein sequence ID" value="ENW99572.1"/>
    <property type="molecule type" value="Genomic_DNA"/>
</dbReference>
<dbReference type="Proteomes" id="UP000013248">
    <property type="component" value="Unassembled WGS sequence"/>
</dbReference>
<reference evidence="11 12" key="1">
    <citation type="submission" date="2013-02" db="EMBL/GenBank/DDBJ databases">
        <title>The Genome Sequence of Acinetobacter sp. ANC 3862.</title>
        <authorList>
            <consortium name="The Broad Institute Genome Sequencing Platform"/>
            <consortium name="The Broad Institute Genome Sequencing Center for Infectious Disease"/>
            <person name="Cerqueira G."/>
            <person name="Feldgarden M."/>
            <person name="Courvalin P."/>
            <person name="Perichon B."/>
            <person name="Grillot-Courvalin C."/>
            <person name="Clermont D."/>
            <person name="Rocha E."/>
            <person name="Yoon E.-J."/>
            <person name="Nemec A."/>
            <person name="Walker B."/>
            <person name="Young S.K."/>
            <person name="Zeng Q."/>
            <person name="Gargeya S."/>
            <person name="Fitzgerald M."/>
            <person name="Haas B."/>
            <person name="Abouelleil A."/>
            <person name="Alvarado L."/>
            <person name="Arachchi H.M."/>
            <person name="Berlin A.M."/>
            <person name="Chapman S.B."/>
            <person name="Dewar J."/>
            <person name="Goldberg J."/>
            <person name="Griggs A."/>
            <person name="Gujja S."/>
            <person name="Hansen M."/>
            <person name="Howarth C."/>
            <person name="Imamovic A."/>
            <person name="Larimer J."/>
            <person name="McCowan C."/>
            <person name="Murphy C."/>
            <person name="Neiman D."/>
            <person name="Pearson M."/>
            <person name="Priest M."/>
            <person name="Roberts A."/>
            <person name="Saif S."/>
            <person name="Shea T."/>
            <person name="Sisk P."/>
            <person name="Sykes S."/>
            <person name="Wortman J."/>
            <person name="Nusbaum C."/>
            <person name="Birren B."/>
        </authorList>
    </citation>
    <scope>NUCLEOTIDE SEQUENCE [LARGE SCALE GENOMIC DNA]</scope>
    <source>
        <strain evidence="11 12">ANC 3862</strain>
    </source>
</reference>
<dbReference type="RefSeq" id="WP_005217789.1">
    <property type="nucleotide sequence ID" value="NZ_KB850089.1"/>
</dbReference>
<name>N9LTG4_9GAMM</name>
<evidence type="ECO:0000256" key="5">
    <source>
        <dbReference type="ARBA" id="ARBA00022692"/>
    </source>
</evidence>
<keyword evidence="3" id="KW-0813">Transport</keyword>
<sequence>MEFYFYKILGKGYLKTLFFIPNVCILLWISSFVHAEVVVPDSGKITKQLSPESFPKDVKTDQQYFDVDTTQQNYSRDQTPIWVSKVKIEGNHQIKTELLYDLVRHLENKNNILADLQITTDEITQFYKKQGYFLAKAYLPKQKLENGVLIIRVLEGQLGKVILNNQSSIQDKIVYRYTNQIPVNQALQQQRANKTLLLISDVSGVGQIQANLQAGQQIGQTDLVLDILGQKAISGRVGIDNGGSSYTGRYRFSGYLESNSFMGYGEKISAQILSSDQDLVSGSINAQFPITGNGLSLGGGYSRTEYKLGEPFELLEAKGISENYNLNFIYPAIRSQKTNLNLKLSFEERKLFDEIAATDTETLKKIGASRIALNFSRLDEWGIGNARGGINQLEFMTTIGHLNIKSPSALNIDRLSAKSQGNFNKYEWKLSRQQRLGESSWFTGELYGQFSSKNLDSAEKFSFHQMRAYPAAEGLGDQGWGASMNYYYQFLPFINTFLFHDIGHIQQNKNAYLNEKNSRSLASTGIGLAGIYQHWDYNTTLAWRNTSAAKSDIDRSPLFAFQIGWRF</sequence>
<evidence type="ECO:0000313" key="11">
    <source>
        <dbReference type="EMBL" id="ENW99572.1"/>
    </source>
</evidence>
<gene>
    <name evidence="11" type="ORF">F900_02377</name>
</gene>
<dbReference type="GO" id="GO:0009279">
    <property type="term" value="C:cell outer membrane"/>
    <property type="evidence" value="ECO:0007669"/>
    <property type="project" value="UniProtKB-SubCell"/>
</dbReference>
<feature type="domain" description="POTRA" evidence="10">
    <location>
        <begin position="81"/>
        <end position="156"/>
    </location>
</feature>
<feature type="transmembrane region" description="Helical" evidence="9">
    <location>
        <begin position="12"/>
        <end position="33"/>
    </location>
</feature>
<evidence type="ECO:0000256" key="6">
    <source>
        <dbReference type="ARBA" id="ARBA00022927"/>
    </source>
</evidence>
<evidence type="ECO:0000256" key="9">
    <source>
        <dbReference type="SAM" id="Phobius"/>
    </source>
</evidence>
<evidence type="ECO:0000259" key="10">
    <source>
        <dbReference type="PROSITE" id="PS51779"/>
    </source>
</evidence>
<dbReference type="eggNOG" id="COG2831">
    <property type="taxonomic scope" value="Bacteria"/>
</dbReference>
<dbReference type="GO" id="GO:0098046">
    <property type="term" value="C:type V protein secretion system complex"/>
    <property type="evidence" value="ECO:0007669"/>
    <property type="project" value="TreeGrafter"/>
</dbReference>
<evidence type="ECO:0000313" key="12">
    <source>
        <dbReference type="Proteomes" id="UP000013248"/>
    </source>
</evidence>
<keyword evidence="7 9" id="KW-0472">Membrane</keyword>
<dbReference type="PATRIC" id="fig|1217705.3.peg.2312"/>
<dbReference type="InterPro" id="IPR005565">
    <property type="entry name" value="Hemolysn_activator_HlyB_C"/>
</dbReference>
<keyword evidence="8" id="KW-0998">Cell outer membrane</keyword>
<evidence type="ECO:0000256" key="8">
    <source>
        <dbReference type="ARBA" id="ARBA00023237"/>
    </source>
</evidence>
<dbReference type="PANTHER" id="PTHR34597">
    <property type="entry name" value="SLR1661 PROTEIN"/>
    <property type="match status" value="1"/>
</dbReference>
<dbReference type="PANTHER" id="PTHR34597:SF1">
    <property type="entry name" value="HEME_HEMOPEXIN TRANSPORTER PROTEIN HUXB"/>
    <property type="match status" value="1"/>
</dbReference>
<accession>N9LTG4</accession>
<dbReference type="Gene3D" id="3.10.20.310">
    <property type="entry name" value="membrane protein fhac"/>
    <property type="match status" value="1"/>
</dbReference>
<keyword evidence="9" id="KW-1133">Transmembrane helix</keyword>
<organism evidence="11 12">
    <name type="scientific">Acinetobacter modestus</name>
    <dbReference type="NCBI Taxonomy" id="1776740"/>
    <lineage>
        <taxon>Bacteria</taxon>
        <taxon>Pseudomonadati</taxon>
        <taxon>Pseudomonadota</taxon>
        <taxon>Gammaproteobacteria</taxon>
        <taxon>Moraxellales</taxon>
        <taxon>Moraxellaceae</taxon>
        <taxon>Acinetobacter</taxon>
    </lineage>
</organism>
<comment type="subcellular location">
    <subcellularLocation>
        <location evidence="1">Cell outer membrane</location>
    </subcellularLocation>
</comment>
<evidence type="ECO:0000256" key="4">
    <source>
        <dbReference type="ARBA" id="ARBA00022452"/>
    </source>
</evidence>
<keyword evidence="4" id="KW-1134">Transmembrane beta strand</keyword>
<dbReference type="HOGENOM" id="CLU_021521_2_2_6"/>
<dbReference type="Pfam" id="PF03865">
    <property type="entry name" value="ShlB"/>
    <property type="match status" value="1"/>
</dbReference>
<protein>
    <recommendedName>
        <fullName evidence="10">POTRA domain-containing protein</fullName>
    </recommendedName>
</protein>
<evidence type="ECO:0000256" key="1">
    <source>
        <dbReference type="ARBA" id="ARBA00004442"/>
    </source>
</evidence>
<evidence type="ECO:0000256" key="2">
    <source>
        <dbReference type="ARBA" id="ARBA00009055"/>
    </source>
</evidence>
<keyword evidence="5 9" id="KW-0812">Transmembrane</keyword>
<evidence type="ECO:0000256" key="3">
    <source>
        <dbReference type="ARBA" id="ARBA00022448"/>
    </source>
</evidence>
<dbReference type="STRING" id="1217705.F900_02377"/>
<dbReference type="GO" id="GO:0008320">
    <property type="term" value="F:protein transmembrane transporter activity"/>
    <property type="evidence" value="ECO:0007669"/>
    <property type="project" value="TreeGrafter"/>
</dbReference>
<comment type="similarity">
    <text evidence="2">Belongs to the TPS (TC 1.B.20) family.</text>
</comment>
<proteinExistence type="inferred from homology"/>
<dbReference type="Gene3D" id="2.40.160.50">
    <property type="entry name" value="membrane protein fhac: a member of the omp85/tpsb transporter family"/>
    <property type="match status" value="1"/>
</dbReference>
<dbReference type="AlphaFoldDB" id="N9LTG4"/>
<dbReference type="InterPro" id="IPR051544">
    <property type="entry name" value="TPS_OM_transporter"/>
</dbReference>
<evidence type="ECO:0000256" key="7">
    <source>
        <dbReference type="ARBA" id="ARBA00023136"/>
    </source>
</evidence>
<dbReference type="InterPro" id="IPR013686">
    <property type="entry name" value="Polypept-transport_assoc_ShlB"/>
</dbReference>
<dbReference type="GO" id="GO:0046819">
    <property type="term" value="P:protein secretion by the type V secretion system"/>
    <property type="evidence" value="ECO:0007669"/>
    <property type="project" value="TreeGrafter"/>
</dbReference>
<dbReference type="PROSITE" id="PS51779">
    <property type="entry name" value="POTRA"/>
    <property type="match status" value="1"/>
</dbReference>